<evidence type="ECO:0000313" key="2">
    <source>
        <dbReference type="Proteomes" id="UP000814140"/>
    </source>
</evidence>
<dbReference type="EMBL" id="MU277251">
    <property type="protein sequence ID" value="KAI0057166.1"/>
    <property type="molecule type" value="Genomic_DNA"/>
</dbReference>
<evidence type="ECO:0000313" key="1">
    <source>
        <dbReference type="EMBL" id="KAI0057166.1"/>
    </source>
</evidence>
<dbReference type="Proteomes" id="UP000814140">
    <property type="component" value="Unassembled WGS sequence"/>
</dbReference>
<comment type="caution">
    <text evidence="1">The sequence shown here is derived from an EMBL/GenBank/DDBJ whole genome shotgun (WGS) entry which is preliminary data.</text>
</comment>
<reference evidence="1" key="2">
    <citation type="journal article" date="2022" name="New Phytol.">
        <title>Evolutionary transition to the ectomycorrhizal habit in the genomes of a hyperdiverse lineage of mushroom-forming fungi.</title>
        <authorList>
            <person name="Looney B."/>
            <person name="Miyauchi S."/>
            <person name="Morin E."/>
            <person name="Drula E."/>
            <person name="Courty P.E."/>
            <person name="Kohler A."/>
            <person name="Kuo A."/>
            <person name="LaButti K."/>
            <person name="Pangilinan J."/>
            <person name="Lipzen A."/>
            <person name="Riley R."/>
            <person name="Andreopoulos W."/>
            <person name="He G."/>
            <person name="Johnson J."/>
            <person name="Nolan M."/>
            <person name="Tritt A."/>
            <person name="Barry K.W."/>
            <person name="Grigoriev I.V."/>
            <person name="Nagy L.G."/>
            <person name="Hibbett D."/>
            <person name="Henrissat B."/>
            <person name="Matheny P.B."/>
            <person name="Labbe J."/>
            <person name="Martin F.M."/>
        </authorList>
    </citation>
    <scope>NUCLEOTIDE SEQUENCE</scope>
    <source>
        <strain evidence="1">HHB10654</strain>
    </source>
</reference>
<reference evidence="1" key="1">
    <citation type="submission" date="2021-03" db="EMBL/GenBank/DDBJ databases">
        <authorList>
            <consortium name="DOE Joint Genome Institute"/>
            <person name="Ahrendt S."/>
            <person name="Looney B.P."/>
            <person name="Miyauchi S."/>
            <person name="Morin E."/>
            <person name="Drula E."/>
            <person name="Courty P.E."/>
            <person name="Chicoki N."/>
            <person name="Fauchery L."/>
            <person name="Kohler A."/>
            <person name="Kuo A."/>
            <person name="Labutti K."/>
            <person name="Pangilinan J."/>
            <person name="Lipzen A."/>
            <person name="Riley R."/>
            <person name="Andreopoulos W."/>
            <person name="He G."/>
            <person name="Johnson J."/>
            <person name="Barry K.W."/>
            <person name="Grigoriev I.V."/>
            <person name="Nagy L."/>
            <person name="Hibbett D."/>
            <person name="Henrissat B."/>
            <person name="Matheny P.B."/>
            <person name="Labbe J."/>
            <person name="Martin F."/>
        </authorList>
    </citation>
    <scope>NUCLEOTIDE SEQUENCE</scope>
    <source>
        <strain evidence="1">HHB10654</strain>
    </source>
</reference>
<keyword evidence="2" id="KW-1185">Reference proteome</keyword>
<organism evidence="1 2">
    <name type="scientific">Artomyces pyxidatus</name>
    <dbReference type="NCBI Taxonomy" id="48021"/>
    <lineage>
        <taxon>Eukaryota</taxon>
        <taxon>Fungi</taxon>
        <taxon>Dikarya</taxon>
        <taxon>Basidiomycota</taxon>
        <taxon>Agaricomycotina</taxon>
        <taxon>Agaricomycetes</taxon>
        <taxon>Russulales</taxon>
        <taxon>Auriscalpiaceae</taxon>
        <taxon>Artomyces</taxon>
    </lineage>
</organism>
<accession>A0ACB8SN19</accession>
<proteinExistence type="predicted"/>
<gene>
    <name evidence="1" type="ORF">BV25DRAFT_1453674</name>
</gene>
<name>A0ACB8SN19_9AGAM</name>
<sequence length="72" mass="7557">MPPSPQCTALNAAISRKGVTYGQLAQQMGTSEQHIIDVCTGHVTATTSEFKTLASVLGISDVPPHDPAHLTK</sequence>
<protein>
    <submittedName>
        <fullName evidence="1">Uncharacterized protein</fullName>
    </submittedName>
</protein>